<feature type="region of interest" description="Disordered" evidence="9">
    <location>
        <begin position="510"/>
        <end position="533"/>
    </location>
</feature>
<name>A0A427Y1Q9_9TREE</name>
<evidence type="ECO:0000256" key="5">
    <source>
        <dbReference type="ARBA" id="ARBA00022989"/>
    </source>
</evidence>
<dbReference type="NCBIfam" id="TIGR00879">
    <property type="entry name" value="SP"/>
    <property type="match status" value="1"/>
</dbReference>
<evidence type="ECO:0000256" key="3">
    <source>
        <dbReference type="ARBA" id="ARBA00022448"/>
    </source>
</evidence>
<evidence type="ECO:0000256" key="6">
    <source>
        <dbReference type="ARBA" id="ARBA00023136"/>
    </source>
</evidence>
<dbReference type="InterPro" id="IPR050360">
    <property type="entry name" value="MFS_Sugar_Transporters"/>
</dbReference>
<feature type="transmembrane region" description="Helical" evidence="10">
    <location>
        <begin position="168"/>
        <end position="188"/>
    </location>
</feature>
<reference evidence="12 13" key="1">
    <citation type="submission" date="2018-11" db="EMBL/GenBank/DDBJ databases">
        <title>Genome sequence of Apiotrichum porosum DSM 27194.</title>
        <authorList>
            <person name="Aliyu H."/>
            <person name="Gorte O."/>
            <person name="Ochsenreither K."/>
        </authorList>
    </citation>
    <scope>NUCLEOTIDE SEQUENCE [LARGE SCALE GENOMIC DNA]</scope>
    <source>
        <strain evidence="12 13">DSM 27194</strain>
    </source>
</reference>
<dbReference type="PANTHER" id="PTHR48022">
    <property type="entry name" value="PLASTIDIC GLUCOSE TRANSPORTER 4"/>
    <property type="match status" value="1"/>
</dbReference>
<dbReference type="Gene3D" id="1.20.1250.20">
    <property type="entry name" value="MFS general substrate transporter like domains"/>
    <property type="match status" value="1"/>
</dbReference>
<feature type="transmembrane region" description="Helical" evidence="10">
    <location>
        <begin position="387"/>
        <end position="410"/>
    </location>
</feature>
<keyword evidence="4 10" id="KW-0812">Transmembrane</keyword>
<organism evidence="12 13">
    <name type="scientific">Apiotrichum porosum</name>
    <dbReference type="NCBI Taxonomy" id="105984"/>
    <lineage>
        <taxon>Eukaryota</taxon>
        <taxon>Fungi</taxon>
        <taxon>Dikarya</taxon>
        <taxon>Basidiomycota</taxon>
        <taxon>Agaricomycotina</taxon>
        <taxon>Tremellomycetes</taxon>
        <taxon>Trichosporonales</taxon>
        <taxon>Trichosporonaceae</taxon>
        <taxon>Apiotrichum</taxon>
    </lineage>
</organism>
<accession>A0A427Y1Q9</accession>
<gene>
    <name evidence="12" type="ORF">EHS24_006648</name>
</gene>
<feature type="domain" description="Major facilitator superfamily (MFS) profile" evidence="11">
    <location>
        <begin position="23"/>
        <end position="479"/>
    </location>
</feature>
<comment type="subcellular location">
    <subcellularLocation>
        <location evidence="1">Membrane</location>
        <topology evidence="1">Multi-pass membrane protein</topology>
    </subcellularLocation>
</comment>
<evidence type="ECO:0000256" key="4">
    <source>
        <dbReference type="ARBA" id="ARBA00022692"/>
    </source>
</evidence>
<feature type="transmembrane region" description="Helical" evidence="10">
    <location>
        <begin position="102"/>
        <end position="121"/>
    </location>
</feature>
<dbReference type="InterPro" id="IPR036259">
    <property type="entry name" value="MFS_trans_sf"/>
</dbReference>
<keyword evidence="6 10" id="KW-0472">Membrane</keyword>
<feature type="transmembrane region" description="Helical" evidence="10">
    <location>
        <begin position="458"/>
        <end position="475"/>
    </location>
</feature>
<feature type="transmembrane region" description="Helical" evidence="10">
    <location>
        <begin position="133"/>
        <end position="156"/>
    </location>
</feature>
<dbReference type="InterPro" id="IPR020846">
    <property type="entry name" value="MFS_dom"/>
</dbReference>
<proteinExistence type="inferred from homology"/>
<keyword evidence="5 10" id="KW-1133">Transmembrane helix</keyword>
<feature type="transmembrane region" description="Helical" evidence="10">
    <location>
        <begin position="352"/>
        <end position="375"/>
    </location>
</feature>
<dbReference type="Proteomes" id="UP000279236">
    <property type="component" value="Unassembled WGS sequence"/>
</dbReference>
<feature type="compositionally biased region" description="Basic and acidic residues" evidence="9">
    <location>
        <begin position="521"/>
        <end position="533"/>
    </location>
</feature>
<evidence type="ECO:0000256" key="1">
    <source>
        <dbReference type="ARBA" id="ARBA00004141"/>
    </source>
</evidence>
<dbReference type="STRING" id="105984.A0A427Y1Q9"/>
<dbReference type="PANTHER" id="PTHR48022:SF2">
    <property type="entry name" value="PLASTIDIC GLUCOSE TRANSPORTER 4"/>
    <property type="match status" value="1"/>
</dbReference>
<dbReference type="SUPFAM" id="SSF103473">
    <property type="entry name" value="MFS general substrate transporter"/>
    <property type="match status" value="1"/>
</dbReference>
<evidence type="ECO:0000313" key="12">
    <source>
        <dbReference type="EMBL" id="RSH85058.1"/>
    </source>
</evidence>
<dbReference type="EMBL" id="RSCE01000003">
    <property type="protein sequence ID" value="RSH85058.1"/>
    <property type="molecule type" value="Genomic_DNA"/>
</dbReference>
<dbReference type="GeneID" id="39591191"/>
<dbReference type="PRINTS" id="PR00171">
    <property type="entry name" value="SUGRTRNSPORT"/>
</dbReference>
<protein>
    <recommendedName>
        <fullName evidence="11">Major facilitator superfamily (MFS) profile domain-containing protein</fullName>
    </recommendedName>
</protein>
<feature type="transmembrane region" description="Helical" evidence="10">
    <location>
        <begin position="422"/>
        <end position="443"/>
    </location>
</feature>
<evidence type="ECO:0000256" key="7">
    <source>
        <dbReference type="ARBA" id="ARBA00049119"/>
    </source>
</evidence>
<feature type="transmembrane region" description="Helical" evidence="10">
    <location>
        <begin position="12"/>
        <end position="36"/>
    </location>
</feature>
<dbReference type="RefSeq" id="XP_028478506.1">
    <property type="nucleotide sequence ID" value="XM_028622054.1"/>
</dbReference>
<dbReference type="GO" id="GO:0016020">
    <property type="term" value="C:membrane"/>
    <property type="evidence" value="ECO:0007669"/>
    <property type="project" value="UniProtKB-SubCell"/>
</dbReference>
<comment type="caution">
    <text evidence="12">The sequence shown here is derived from an EMBL/GenBank/DDBJ whole genome shotgun (WGS) entry which is preliminary data.</text>
</comment>
<dbReference type="GO" id="GO:0005351">
    <property type="term" value="F:carbohydrate:proton symporter activity"/>
    <property type="evidence" value="ECO:0007669"/>
    <property type="project" value="TreeGrafter"/>
</dbReference>
<comment type="catalytic activity">
    <reaction evidence="7">
        <text>myo-inositol(out) + H(+)(out) = myo-inositol(in) + H(+)(in)</text>
        <dbReference type="Rhea" id="RHEA:60364"/>
        <dbReference type="ChEBI" id="CHEBI:15378"/>
        <dbReference type="ChEBI" id="CHEBI:17268"/>
    </reaction>
</comment>
<feature type="transmembrane region" description="Helical" evidence="10">
    <location>
        <begin position="200"/>
        <end position="221"/>
    </location>
</feature>
<dbReference type="PROSITE" id="PS50850">
    <property type="entry name" value="MFS"/>
    <property type="match status" value="1"/>
</dbReference>
<evidence type="ECO:0000256" key="10">
    <source>
        <dbReference type="SAM" id="Phobius"/>
    </source>
</evidence>
<evidence type="ECO:0000256" key="8">
    <source>
        <dbReference type="RuleBase" id="RU003346"/>
    </source>
</evidence>
<keyword evidence="3 8" id="KW-0813">Transport</keyword>
<evidence type="ECO:0000313" key="13">
    <source>
        <dbReference type="Proteomes" id="UP000279236"/>
    </source>
</evidence>
<sequence length="533" mass="57458">MSPSKLHGFAQVRASLTPALLFAVIFGSLGSLTFAYDNGWWGSALGEAAFNEFYGQMTSAAGTPTLSATQQSSGTALGTAGIMIGCMVAPDFSRRFGRRMSFVALGITAIIGSIIQITSILGPASRTNGSKFWQLIAGKIVVNASVGVASTVVPVYLGEVAPSNIRGLIVNVYSIVQNIGGILATGTVYGTQYRTDKLGWVLPIGLQMLVPLIMILGTPFLPESPRWLIETNQIDKALRSVKRLRVSGFDAEREVNDLYAAMKHHEDIAGGSSYIDLFKSKGGNLRRTLIVLSMGCLQQGQGISAVNNYFVVTLMAMKIKDVIGLLLILQSCGLVFNFLVSMLGPDRFGRRPLLLIGSAVMFVCMYVVAGIAAGTGGNPSVPEQRTIVAAFFIWVLIFSVSWGPLTWTVTAETPSAALREKSIALGAWSGYAVGLIVNFIQPYMANPEYGNLGGMTEFIYGGFSPIAFVWVYFMIPEFKGRSLEQLDEMFEAKVPTRDFATYECITTIHGDDSEGQATQDVSEKETAEHKETA</sequence>
<evidence type="ECO:0000256" key="9">
    <source>
        <dbReference type="SAM" id="MobiDB-lite"/>
    </source>
</evidence>
<evidence type="ECO:0000256" key="2">
    <source>
        <dbReference type="ARBA" id="ARBA00010992"/>
    </source>
</evidence>
<feature type="transmembrane region" description="Helical" evidence="10">
    <location>
        <begin position="322"/>
        <end position="340"/>
    </location>
</feature>
<dbReference type="InterPro" id="IPR003663">
    <property type="entry name" value="Sugar/inositol_transpt"/>
</dbReference>
<dbReference type="AlphaFoldDB" id="A0A427Y1Q9"/>
<dbReference type="OrthoDB" id="6612291at2759"/>
<dbReference type="Pfam" id="PF00083">
    <property type="entry name" value="Sugar_tr"/>
    <property type="match status" value="1"/>
</dbReference>
<keyword evidence="13" id="KW-1185">Reference proteome</keyword>
<dbReference type="InterPro" id="IPR005828">
    <property type="entry name" value="MFS_sugar_transport-like"/>
</dbReference>
<comment type="similarity">
    <text evidence="2 8">Belongs to the major facilitator superfamily. Sugar transporter (TC 2.A.1.1) family.</text>
</comment>
<evidence type="ECO:0000259" key="11">
    <source>
        <dbReference type="PROSITE" id="PS50850"/>
    </source>
</evidence>